<dbReference type="STRING" id="1871336.BBG48_05420"/>
<dbReference type="EMBL" id="MBEW02000021">
    <property type="protein sequence ID" value="RDY20759.1"/>
    <property type="molecule type" value="Genomic_DNA"/>
</dbReference>
<evidence type="ECO:0000313" key="2">
    <source>
        <dbReference type="EMBL" id="RDY20759.1"/>
    </source>
</evidence>
<name>A0A371IJV4_9FIRM</name>
<reference evidence="2 3" key="1">
    <citation type="journal article" date="2016" name="Genome Announc.">
        <title>Draft Genome Sequence of Criibacterium bergeronii gen. nov., sp. nov., Strain CCRI-22567T, Isolated from a Vaginal Sample from a Woman with Bacterial Vaginosis.</title>
        <authorList>
            <person name="Maheux A.F."/>
            <person name="Berube E."/>
            <person name="Boudreau D.K."/>
            <person name="Raymond F."/>
            <person name="Corbeil J."/>
            <person name="Roy P.H."/>
            <person name="Boissinot M."/>
            <person name="Omar R.F."/>
        </authorList>
    </citation>
    <scope>NUCLEOTIDE SEQUENCE [LARGE SCALE GENOMIC DNA]</scope>
    <source>
        <strain evidence="2 3">CCRI-22567</strain>
    </source>
</reference>
<feature type="coiled-coil region" evidence="1">
    <location>
        <begin position="228"/>
        <end position="280"/>
    </location>
</feature>
<keyword evidence="1" id="KW-0175">Coiled coil</keyword>
<proteinExistence type="predicted"/>
<gene>
    <name evidence="2" type="ORF">BBG48_008335</name>
</gene>
<accession>A0A371IJV4</accession>
<evidence type="ECO:0000256" key="1">
    <source>
        <dbReference type="SAM" id="Coils"/>
    </source>
</evidence>
<dbReference type="Proteomes" id="UP000093352">
    <property type="component" value="Unassembled WGS sequence"/>
</dbReference>
<comment type="caution">
    <text evidence="2">The sequence shown here is derived from an EMBL/GenBank/DDBJ whole genome shotgun (WGS) entry which is preliminary data.</text>
</comment>
<organism evidence="2 3">
    <name type="scientific">Criibacterium bergeronii</name>
    <dbReference type="NCBI Taxonomy" id="1871336"/>
    <lineage>
        <taxon>Bacteria</taxon>
        <taxon>Bacillati</taxon>
        <taxon>Bacillota</taxon>
        <taxon>Clostridia</taxon>
        <taxon>Peptostreptococcales</taxon>
        <taxon>Filifactoraceae</taxon>
        <taxon>Criibacterium</taxon>
    </lineage>
</organism>
<evidence type="ECO:0000313" key="3">
    <source>
        <dbReference type="Proteomes" id="UP000093352"/>
    </source>
</evidence>
<dbReference type="AlphaFoldDB" id="A0A371IJV4"/>
<dbReference type="RefSeq" id="WP_068914043.1">
    <property type="nucleotide sequence ID" value="NZ_MBEW02000021.1"/>
</dbReference>
<keyword evidence="3" id="KW-1185">Reference proteome</keyword>
<protein>
    <submittedName>
        <fullName evidence="2">Uncharacterized protein</fullName>
    </submittedName>
</protein>
<sequence>MNIQSINCNCPITSQTKSTNKPIPVSVKSFSEETVSWMYHAEKNTLFTASMNIGDGNMYSYRGSYAEDSTEQNPKIKIEYHYNDDKETKIKYINPKEVDPKNATVDEYNCLLAYTMGKTTGVDMPHTTGIHYNEKDKYDFAALLQRDIQMYKINSVPHHVLKFQKILNHIKEHMSTDHFKNNVDTNRHGIGVEQALAISRKYYGFEDNSKKVNVDFSLDTKEIDNHLKSNKQRQIEQRKEQAKRAQAKRQQDKEELEELLERLRLERKLTQEKIFEVQDERKANLSRMQRKNRLKNNPYAL</sequence>